<name>A0AAE0F9Y2_9CHLO</name>
<proteinExistence type="predicted"/>
<protein>
    <submittedName>
        <fullName evidence="3">Uncharacterized protein</fullName>
    </submittedName>
</protein>
<feature type="non-terminal residue" evidence="3">
    <location>
        <position position="1"/>
    </location>
</feature>
<comment type="caution">
    <text evidence="3">The sequence shown here is derived from an EMBL/GenBank/DDBJ whole genome shotgun (WGS) entry which is preliminary data.</text>
</comment>
<evidence type="ECO:0000256" key="2">
    <source>
        <dbReference type="SAM" id="SignalP"/>
    </source>
</evidence>
<dbReference type="AlphaFoldDB" id="A0AAE0F9Y2"/>
<accession>A0AAE0F9Y2</accession>
<evidence type="ECO:0000313" key="4">
    <source>
        <dbReference type="Proteomes" id="UP001190700"/>
    </source>
</evidence>
<feature type="chain" id="PRO_5041975683" evidence="2">
    <location>
        <begin position="19"/>
        <end position="293"/>
    </location>
</feature>
<reference evidence="3 4" key="1">
    <citation type="journal article" date="2015" name="Genome Biol. Evol.">
        <title>Comparative Genomics of a Bacterivorous Green Alga Reveals Evolutionary Causalities and Consequences of Phago-Mixotrophic Mode of Nutrition.</title>
        <authorList>
            <person name="Burns J.A."/>
            <person name="Paasch A."/>
            <person name="Narechania A."/>
            <person name="Kim E."/>
        </authorList>
    </citation>
    <scope>NUCLEOTIDE SEQUENCE [LARGE SCALE GENOMIC DNA]</scope>
    <source>
        <strain evidence="3 4">PLY_AMNH</strain>
    </source>
</reference>
<gene>
    <name evidence="3" type="ORF">CYMTET_35020</name>
</gene>
<keyword evidence="4" id="KW-1185">Reference proteome</keyword>
<dbReference type="EMBL" id="LGRX02022232">
    <property type="protein sequence ID" value="KAK3255818.1"/>
    <property type="molecule type" value="Genomic_DNA"/>
</dbReference>
<sequence>VAPLSLAWWFVQVTPIISHLSVKVNSCLDMSDIGYAKLKDVLDQTGIVTIFRRGGRMVGGCEQQDVLDQTGIVTAVNILQGQRPEVVMELMQSCMPLPQAVEMLQAMTSGMRLGVVMCAPTIFRERIREQVEAGRGSGSAVSCPNVCPHCSYHADSRHFQLLLQETPEDQVALLAGLDHADLAKLFTAHLHEKEMIFVPPWATKQGPGLTAQKSMADKPQDKPASGKKGSKSQKAVSTQAFADVARRRQMHCGLLAAMSRVGPANGYVGPRMQCLPAGGSMGPLVKENVKSCQ</sequence>
<feature type="region of interest" description="Disordered" evidence="1">
    <location>
        <begin position="207"/>
        <end position="239"/>
    </location>
</feature>
<feature type="signal peptide" evidence="2">
    <location>
        <begin position="1"/>
        <end position="18"/>
    </location>
</feature>
<evidence type="ECO:0000313" key="3">
    <source>
        <dbReference type="EMBL" id="KAK3255818.1"/>
    </source>
</evidence>
<keyword evidence="2" id="KW-0732">Signal</keyword>
<dbReference type="Proteomes" id="UP001190700">
    <property type="component" value="Unassembled WGS sequence"/>
</dbReference>
<organism evidence="3 4">
    <name type="scientific">Cymbomonas tetramitiformis</name>
    <dbReference type="NCBI Taxonomy" id="36881"/>
    <lineage>
        <taxon>Eukaryota</taxon>
        <taxon>Viridiplantae</taxon>
        <taxon>Chlorophyta</taxon>
        <taxon>Pyramimonadophyceae</taxon>
        <taxon>Pyramimonadales</taxon>
        <taxon>Pyramimonadaceae</taxon>
        <taxon>Cymbomonas</taxon>
    </lineage>
</organism>
<evidence type="ECO:0000256" key="1">
    <source>
        <dbReference type="SAM" id="MobiDB-lite"/>
    </source>
</evidence>